<keyword evidence="4" id="KW-0520">NAD</keyword>
<protein>
    <submittedName>
        <fullName evidence="7">Iron-containing alcohol dehydrogenase</fullName>
    </submittedName>
</protein>
<dbReference type="EMBL" id="JAAVNE010000020">
    <property type="protein sequence ID" value="NKC31903.1"/>
    <property type="molecule type" value="Genomic_DNA"/>
</dbReference>
<comment type="cofactor">
    <cofactor evidence="1">
        <name>Fe cation</name>
        <dbReference type="ChEBI" id="CHEBI:24875"/>
    </cofactor>
</comment>
<dbReference type="Pfam" id="PF00465">
    <property type="entry name" value="Fe-ADH"/>
    <property type="match status" value="1"/>
</dbReference>
<comment type="caution">
    <text evidence="7">The sequence shown here is derived from an EMBL/GenBank/DDBJ whole genome shotgun (WGS) entry which is preliminary data.</text>
</comment>
<dbReference type="InterPro" id="IPR056798">
    <property type="entry name" value="ADH_Fe_C"/>
</dbReference>
<feature type="domain" description="Fe-containing alcohol dehydrogenase-like C-terminal" evidence="6">
    <location>
        <begin position="189"/>
        <end position="375"/>
    </location>
</feature>
<accession>A0ABX1E540</accession>
<dbReference type="Gene3D" id="1.20.1090.10">
    <property type="entry name" value="Dehydroquinate synthase-like - alpha domain"/>
    <property type="match status" value="1"/>
</dbReference>
<evidence type="ECO:0000256" key="3">
    <source>
        <dbReference type="ARBA" id="ARBA00023002"/>
    </source>
</evidence>
<dbReference type="InterPro" id="IPR018211">
    <property type="entry name" value="ADH_Fe_CS"/>
</dbReference>
<dbReference type="InterPro" id="IPR039697">
    <property type="entry name" value="Alcohol_dehydrogenase_Fe"/>
</dbReference>
<dbReference type="Proteomes" id="UP000787635">
    <property type="component" value="Unassembled WGS sequence"/>
</dbReference>
<proteinExistence type="inferred from homology"/>
<evidence type="ECO:0000259" key="6">
    <source>
        <dbReference type="Pfam" id="PF25137"/>
    </source>
</evidence>
<evidence type="ECO:0000256" key="2">
    <source>
        <dbReference type="ARBA" id="ARBA00007358"/>
    </source>
</evidence>
<feature type="domain" description="Alcohol dehydrogenase iron-type/glycerol dehydrogenase GldA" evidence="5">
    <location>
        <begin position="9"/>
        <end position="178"/>
    </location>
</feature>
<keyword evidence="3" id="KW-0560">Oxidoreductase</keyword>
<sequence>MALMVFLNRIQFAEGALTELPAELALAAIRRPLVVTDAGVVAAGLLARLRAALPADMPFAVFDATPPNPTEASVRAGCAAFAAHGADGLIGLGGGSPLDLAKAVALAATHPAGSLSRYAVVEGGLARITAAAAPLVAVPTTAGTGSEVSRGALIVLDDGRKVSLGSPHLIPRTAICDPLLTLGLPPRLTAATGMDALAHCIETLCSPRENPIADAIALDGLRRGWRALPMAVAEGGDRPARAAMMLASVQGALAFQKGLGAVHALSHALGALPVSPHHGTLNAVLLPHVLRFNAPEIAGVLPVLADAMGMSDGAAVAGAITARNAAIGLPAGLAQMGIGADVLPAIAAAAMRDHHHLTNPRRATEAEYLRLLRDAHPGGAA</sequence>
<dbReference type="PROSITE" id="PS00913">
    <property type="entry name" value="ADH_IRON_1"/>
    <property type="match status" value="1"/>
</dbReference>
<evidence type="ECO:0000313" key="7">
    <source>
        <dbReference type="EMBL" id="NKC31903.1"/>
    </source>
</evidence>
<dbReference type="PANTHER" id="PTHR11496">
    <property type="entry name" value="ALCOHOL DEHYDROGENASE"/>
    <property type="match status" value="1"/>
</dbReference>
<evidence type="ECO:0000256" key="4">
    <source>
        <dbReference type="ARBA" id="ARBA00023027"/>
    </source>
</evidence>
<dbReference type="CDD" id="cd14861">
    <property type="entry name" value="Fe-ADH-like"/>
    <property type="match status" value="1"/>
</dbReference>
<dbReference type="PANTHER" id="PTHR11496:SF102">
    <property type="entry name" value="ALCOHOL DEHYDROGENASE 4"/>
    <property type="match status" value="1"/>
</dbReference>
<evidence type="ECO:0000313" key="8">
    <source>
        <dbReference type="Proteomes" id="UP000787635"/>
    </source>
</evidence>
<dbReference type="SUPFAM" id="SSF56796">
    <property type="entry name" value="Dehydroquinate synthase-like"/>
    <property type="match status" value="1"/>
</dbReference>
<dbReference type="Pfam" id="PF25137">
    <property type="entry name" value="ADH_Fe_C"/>
    <property type="match status" value="1"/>
</dbReference>
<dbReference type="Gene3D" id="3.40.50.1970">
    <property type="match status" value="1"/>
</dbReference>
<dbReference type="RefSeq" id="WP_168031412.1">
    <property type="nucleotide sequence ID" value="NZ_JAAVNE010000020.1"/>
</dbReference>
<organism evidence="7 8">
    <name type="scientific">Falsiroseomonas selenitidurans</name>
    <dbReference type="NCBI Taxonomy" id="2716335"/>
    <lineage>
        <taxon>Bacteria</taxon>
        <taxon>Pseudomonadati</taxon>
        <taxon>Pseudomonadota</taxon>
        <taxon>Alphaproteobacteria</taxon>
        <taxon>Acetobacterales</taxon>
        <taxon>Roseomonadaceae</taxon>
        <taxon>Falsiroseomonas</taxon>
    </lineage>
</organism>
<name>A0ABX1E540_9PROT</name>
<keyword evidence="8" id="KW-1185">Reference proteome</keyword>
<comment type="similarity">
    <text evidence="2">Belongs to the iron-containing alcohol dehydrogenase family.</text>
</comment>
<reference evidence="7 8" key="1">
    <citation type="submission" date="2020-03" db="EMBL/GenBank/DDBJ databases">
        <title>Roseomonas selenitidurans sp. nov. isolated from urban soil.</title>
        <authorList>
            <person name="Liu H."/>
        </authorList>
    </citation>
    <scope>NUCLEOTIDE SEQUENCE [LARGE SCALE GENOMIC DNA]</scope>
    <source>
        <strain evidence="7 8">BU-1</strain>
    </source>
</reference>
<evidence type="ECO:0000256" key="1">
    <source>
        <dbReference type="ARBA" id="ARBA00001962"/>
    </source>
</evidence>
<gene>
    <name evidence="7" type="ORF">HEQ75_13640</name>
</gene>
<evidence type="ECO:0000259" key="5">
    <source>
        <dbReference type="Pfam" id="PF00465"/>
    </source>
</evidence>
<dbReference type="InterPro" id="IPR001670">
    <property type="entry name" value="ADH_Fe/GldA"/>
</dbReference>